<comment type="caution">
    <text evidence="1">The sequence shown here is derived from an EMBL/GenBank/DDBJ whole genome shotgun (WGS) entry which is preliminary data.</text>
</comment>
<dbReference type="EMBL" id="BARV01002800">
    <property type="protein sequence ID" value="GAH96265.1"/>
    <property type="molecule type" value="Genomic_DNA"/>
</dbReference>
<reference evidence="1" key="1">
    <citation type="journal article" date="2014" name="Front. Microbiol.">
        <title>High frequency of phylogenetically diverse reductive dehalogenase-homologous genes in deep subseafloor sedimentary metagenomes.</title>
        <authorList>
            <person name="Kawai M."/>
            <person name="Futagami T."/>
            <person name="Toyoda A."/>
            <person name="Takaki Y."/>
            <person name="Nishi S."/>
            <person name="Hori S."/>
            <person name="Arai W."/>
            <person name="Tsubouchi T."/>
            <person name="Morono Y."/>
            <person name="Uchiyama I."/>
            <person name="Ito T."/>
            <person name="Fujiyama A."/>
            <person name="Inagaki F."/>
            <person name="Takami H."/>
        </authorList>
    </citation>
    <scope>NUCLEOTIDE SEQUENCE</scope>
    <source>
        <strain evidence="1">Expedition CK06-06</strain>
    </source>
</reference>
<gene>
    <name evidence="1" type="ORF">S06H3_07026</name>
</gene>
<proteinExistence type="predicted"/>
<sequence>MDTEKKHVHYWIIDSEDIGRCKYCPAVKDFRKLQKKGLRELTEKQQLGAVKSGKVRSHKIGRPPKYA</sequence>
<accession>X1KRK3</accession>
<name>X1KRK3_9ZZZZ</name>
<protein>
    <submittedName>
        <fullName evidence="1">Uncharacterized protein</fullName>
    </submittedName>
</protein>
<dbReference type="AlphaFoldDB" id="X1KRK3"/>
<organism evidence="1">
    <name type="scientific">marine sediment metagenome</name>
    <dbReference type="NCBI Taxonomy" id="412755"/>
    <lineage>
        <taxon>unclassified sequences</taxon>
        <taxon>metagenomes</taxon>
        <taxon>ecological metagenomes</taxon>
    </lineage>
</organism>
<evidence type="ECO:0000313" key="1">
    <source>
        <dbReference type="EMBL" id="GAH96265.1"/>
    </source>
</evidence>